<feature type="domain" description="MAM" evidence="2">
    <location>
        <begin position="183"/>
        <end position="354"/>
    </location>
</feature>
<sequence>MIVYLILLFVGLVSLGQTTILQCNFETPCQDFTLDRNWGVTDGLHPLPIDHDHTLNTTSGHYVFYNPQSSPKFQLAEIKTNTWLELPTDRAVCFQMWYYTSSLDFPFNIQLVQGTDEQLTRIVASIPGKDPSINDWTQIKITLPAEKFKVFIRLNTTTGSLAFDDFLVDYCDEPHPPPSKTLFSCDFESSCIDDFISLSNYPYQWSVIEASDAIKKESDAPSIDNTFGNASGHYAWLANYNLIQPGKVGYLAMKKPIHITSDESFCLNLNYYLYGRATSSNLLVYTWTSGASDELQVIWPNRNSGHAIYTKNQWSWGIINLPVGDYTILFRMDSTDIIQSSFALDDIKITSCAYPPTQLLPYNSILSFVCNFDDLTICNMANTDDFKPPSFNFTVVTGDTVPNKELGPNRDHTSNSSSGGFVYWNQQLPFTSSDTGFIRPEKRIEQNFGMCIRFAYYVKSSTMNKNGTTLLLRAGGCYGKEMWTNSLDDSLGWQVVMIPVEKYACMERFYFRVTQTVPVAVSVAFDDIEIAQCPSFDPTTTTTISTSIPTTITTQTTTISTIISTSTIKTTQTTTSSLSTTSKMSTTTTTTITSSYHTSTSSKAGLTILSMVVVKIHGGKSYLNMVFATDLSTSSGNIFLSQFNEKMGYSNGVLSVKSISADIGSITSAKRRKRQLQRLRAVVFCNPTQADSSVSPGNNLRIIITINERLKTKCVTEIKTDIQSKFESTSFTIVTNLGSHIVSSQFYAFVQVVPDEQKINQKW</sequence>
<dbReference type="InterPro" id="IPR051560">
    <property type="entry name" value="MAM_domain-containing"/>
</dbReference>
<proteinExistence type="predicted"/>
<dbReference type="SMART" id="SM00137">
    <property type="entry name" value="MAM"/>
    <property type="match status" value="1"/>
</dbReference>
<dbReference type="Pfam" id="PF00629">
    <property type="entry name" value="MAM"/>
    <property type="match status" value="3"/>
</dbReference>
<evidence type="ECO:0000313" key="3">
    <source>
        <dbReference type="EMBL" id="CAF3851396.1"/>
    </source>
</evidence>
<dbReference type="InterPro" id="IPR013320">
    <property type="entry name" value="ConA-like_dom_sf"/>
</dbReference>
<dbReference type="InterPro" id="IPR000998">
    <property type="entry name" value="MAM_dom"/>
</dbReference>
<dbReference type="AlphaFoldDB" id="A0A819EKD4"/>
<dbReference type="PANTHER" id="PTHR23282:SF101">
    <property type="entry name" value="MAM DOMAIN-CONTAINING PROTEIN"/>
    <property type="match status" value="1"/>
</dbReference>
<evidence type="ECO:0000313" key="4">
    <source>
        <dbReference type="Proteomes" id="UP000663881"/>
    </source>
</evidence>
<accession>A0A819EKD4</accession>
<name>A0A819EKD4_9BILA</name>
<dbReference type="EMBL" id="CAJOAY010001502">
    <property type="protein sequence ID" value="CAF3851396.1"/>
    <property type="molecule type" value="Genomic_DNA"/>
</dbReference>
<dbReference type="SUPFAM" id="SSF49899">
    <property type="entry name" value="Concanavalin A-like lectins/glucanases"/>
    <property type="match status" value="3"/>
</dbReference>
<feature type="domain" description="MAM" evidence="2">
    <location>
        <begin position="368"/>
        <end position="535"/>
    </location>
</feature>
<dbReference type="PANTHER" id="PTHR23282">
    <property type="entry name" value="APICAL ENDOSOMAL GLYCOPROTEIN PRECURSOR"/>
    <property type="match status" value="1"/>
</dbReference>
<evidence type="ECO:0000259" key="2">
    <source>
        <dbReference type="PROSITE" id="PS50060"/>
    </source>
</evidence>
<dbReference type="GO" id="GO:0016020">
    <property type="term" value="C:membrane"/>
    <property type="evidence" value="ECO:0007669"/>
    <property type="project" value="InterPro"/>
</dbReference>
<reference evidence="3" key="1">
    <citation type="submission" date="2021-02" db="EMBL/GenBank/DDBJ databases">
        <authorList>
            <person name="Nowell W R."/>
        </authorList>
    </citation>
    <scope>NUCLEOTIDE SEQUENCE</scope>
</reference>
<feature type="chain" id="PRO_5033040749" description="MAM domain-containing protein" evidence="1">
    <location>
        <begin position="19"/>
        <end position="763"/>
    </location>
</feature>
<feature type="domain" description="MAM" evidence="2">
    <location>
        <begin position="21"/>
        <end position="173"/>
    </location>
</feature>
<gene>
    <name evidence="3" type="ORF">OKA104_LOCUS21516</name>
</gene>
<keyword evidence="1" id="KW-0732">Signal</keyword>
<feature type="signal peptide" evidence="1">
    <location>
        <begin position="1"/>
        <end position="18"/>
    </location>
</feature>
<protein>
    <recommendedName>
        <fullName evidence="2">MAM domain-containing protein</fullName>
    </recommendedName>
</protein>
<organism evidence="3 4">
    <name type="scientific">Adineta steineri</name>
    <dbReference type="NCBI Taxonomy" id="433720"/>
    <lineage>
        <taxon>Eukaryota</taxon>
        <taxon>Metazoa</taxon>
        <taxon>Spiralia</taxon>
        <taxon>Gnathifera</taxon>
        <taxon>Rotifera</taxon>
        <taxon>Eurotatoria</taxon>
        <taxon>Bdelloidea</taxon>
        <taxon>Adinetida</taxon>
        <taxon>Adinetidae</taxon>
        <taxon>Adineta</taxon>
    </lineage>
</organism>
<dbReference type="Gene3D" id="2.60.120.200">
    <property type="match status" value="3"/>
</dbReference>
<dbReference type="Proteomes" id="UP000663881">
    <property type="component" value="Unassembled WGS sequence"/>
</dbReference>
<comment type="caution">
    <text evidence="3">The sequence shown here is derived from an EMBL/GenBank/DDBJ whole genome shotgun (WGS) entry which is preliminary data.</text>
</comment>
<evidence type="ECO:0000256" key="1">
    <source>
        <dbReference type="SAM" id="SignalP"/>
    </source>
</evidence>
<dbReference type="PROSITE" id="PS50060">
    <property type="entry name" value="MAM_2"/>
    <property type="match status" value="3"/>
</dbReference>